<comment type="similarity">
    <text evidence="1">Belongs to the LysR transcriptional regulatory family.</text>
</comment>
<feature type="domain" description="HTH lysR-type" evidence="5">
    <location>
        <begin position="2"/>
        <end position="63"/>
    </location>
</feature>
<dbReference type="PROSITE" id="PS50931">
    <property type="entry name" value="HTH_LYSR"/>
    <property type="match status" value="1"/>
</dbReference>
<dbReference type="Pfam" id="PF03466">
    <property type="entry name" value="LysR_substrate"/>
    <property type="match status" value="1"/>
</dbReference>
<protein>
    <submittedName>
        <fullName evidence="6">LysR family transcriptional regulator</fullName>
    </submittedName>
</protein>
<dbReference type="PANTHER" id="PTHR30419:SF8">
    <property type="entry name" value="NITROGEN ASSIMILATION TRANSCRIPTIONAL ACTIVATOR-RELATED"/>
    <property type="match status" value="1"/>
</dbReference>
<keyword evidence="2" id="KW-0805">Transcription regulation</keyword>
<organism evidence="6">
    <name type="scientific">Faucicola osloensis</name>
    <name type="common">Moraxella osloensis</name>
    <dbReference type="NCBI Taxonomy" id="34062"/>
    <lineage>
        <taxon>Bacteria</taxon>
        <taxon>Pseudomonadati</taxon>
        <taxon>Pseudomonadota</taxon>
        <taxon>Gammaproteobacteria</taxon>
        <taxon>Moraxellales</taxon>
        <taxon>Moraxellaceae</taxon>
        <taxon>Faucicola</taxon>
    </lineage>
</organism>
<dbReference type="Gene3D" id="1.10.10.10">
    <property type="entry name" value="Winged helix-like DNA-binding domain superfamily/Winged helix DNA-binding domain"/>
    <property type="match status" value="1"/>
</dbReference>
<dbReference type="SUPFAM" id="SSF53850">
    <property type="entry name" value="Periplasmic binding protein-like II"/>
    <property type="match status" value="1"/>
</dbReference>
<keyword evidence="3" id="KW-0238">DNA-binding</keyword>
<sequence length="299" mass="33912">MMTLKQLQCFITVVKTGGFSHAADTLSLTQPTVTKAISNLEDTLGVALFDKQLMSRKRDIALTEIGALVYEQAQTVLQHVGYLEQTVTQYQQMDRGQLRLGLSPLGGELLSDAIFEFYQTHRHIDLSLLEDGAELLKQALLDDTLDVCTLMQPIEADFDYIPVCDYPIMMVAHRQHMGNNIKQVTLKSLKNASLMLFASHSSFTSMIVEECQKLGFEPNIVCHTNQWQLLTTLLKKNMGVTLLPKYYTDKLDDKQLVCLPLVQPNLTWQMVMAWRKHRPLTPAMQAWLNVVQRQANNTV</sequence>
<keyword evidence="4" id="KW-0804">Transcription</keyword>
<gene>
    <name evidence="6" type="ORF">GSF12_06715</name>
</gene>
<evidence type="ECO:0000313" key="6">
    <source>
        <dbReference type="EMBL" id="QHG09610.1"/>
    </source>
</evidence>
<dbReference type="InterPro" id="IPR050950">
    <property type="entry name" value="HTH-type_LysR_regulators"/>
</dbReference>
<dbReference type="GO" id="GO:0005829">
    <property type="term" value="C:cytosol"/>
    <property type="evidence" value="ECO:0007669"/>
    <property type="project" value="TreeGrafter"/>
</dbReference>
<evidence type="ECO:0000256" key="1">
    <source>
        <dbReference type="ARBA" id="ARBA00009437"/>
    </source>
</evidence>
<dbReference type="FunFam" id="1.10.10.10:FF:000001">
    <property type="entry name" value="LysR family transcriptional regulator"/>
    <property type="match status" value="1"/>
</dbReference>
<evidence type="ECO:0000256" key="4">
    <source>
        <dbReference type="ARBA" id="ARBA00023163"/>
    </source>
</evidence>
<dbReference type="AlphaFoldDB" id="A0A6P1KFH7"/>
<evidence type="ECO:0000256" key="3">
    <source>
        <dbReference type="ARBA" id="ARBA00023125"/>
    </source>
</evidence>
<dbReference type="Gene3D" id="3.40.190.290">
    <property type="match status" value="1"/>
</dbReference>
<evidence type="ECO:0000259" key="5">
    <source>
        <dbReference type="PROSITE" id="PS50931"/>
    </source>
</evidence>
<dbReference type="GO" id="GO:0003677">
    <property type="term" value="F:DNA binding"/>
    <property type="evidence" value="ECO:0007669"/>
    <property type="project" value="UniProtKB-KW"/>
</dbReference>
<dbReference type="EMBL" id="CP047226">
    <property type="protein sequence ID" value="QHG09610.1"/>
    <property type="molecule type" value="Genomic_DNA"/>
</dbReference>
<dbReference type="Pfam" id="PF00126">
    <property type="entry name" value="HTH_1"/>
    <property type="match status" value="1"/>
</dbReference>
<dbReference type="InterPro" id="IPR036390">
    <property type="entry name" value="WH_DNA-bd_sf"/>
</dbReference>
<dbReference type="InterPro" id="IPR005119">
    <property type="entry name" value="LysR_subst-bd"/>
</dbReference>
<accession>A0A6P1KFH7</accession>
<proteinExistence type="inferred from homology"/>
<dbReference type="PANTHER" id="PTHR30419">
    <property type="entry name" value="HTH-TYPE TRANSCRIPTIONAL REGULATOR YBHD"/>
    <property type="match status" value="1"/>
</dbReference>
<evidence type="ECO:0000256" key="2">
    <source>
        <dbReference type="ARBA" id="ARBA00023015"/>
    </source>
</evidence>
<dbReference type="PRINTS" id="PR00039">
    <property type="entry name" value="HTHLYSR"/>
</dbReference>
<dbReference type="InterPro" id="IPR036388">
    <property type="entry name" value="WH-like_DNA-bd_sf"/>
</dbReference>
<reference evidence="6" key="1">
    <citation type="journal article" date="2020" name="Microbiol. Resour. Announc.">
        <title>Complete Genome Sequence of Moraxella osloensis Strain YV1, Isolated from an Australian Wastewater Treatment Plant.</title>
        <authorList>
            <person name="Batinovic S."/>
            <person name="Rice D.T.F."/>
            <person name="Seviour R.J."/>
            <person name="Petrovski S."/>
        </authorList>
    </citation>
    <scope>NUCLEOTIDE SEQUENCE</scope>
    <source>
        <strain evidence="6">YV1</strain>
    </source>
</reference>
<dbReference type="InterPro" id="IPR000847">
    <property type="entry name" value="LysR_HTH_N"/>
</dbReference>
<name>A0A6P1KFH7_FAUOS</name>
<dbReference type="SUPFAM" id="SSF46785">
    <property type="entry name" value="Winged helix' DNA-binding domain"/>
    <property type="match status" value="1"/>
</dbReference>
<dbReference type="GO" id="GO:0003700">
    <property type="term" value="F:DNA-binding transcription factor activity"/>
    <property type="evidence" value="ECO:0007669"/>
    <property type="project" value="InterPro"/>
</dbReference>